<dbReference type="InterPro" id="IPR018461">
    <property type="entry name" value="Na/H_Antiport_NhaC-like_C"/>
</dbReference>
<evidence type="ECO:0000256" key="1">
    <source>
        <dbReference type="ARBA" id="ARBA00004651"/>
    </source>
</evidence>
<sequence>MRDYYFNKNLIIMRGVLFLIVSFLSSLITPQLYAKTDYKFSAPNYIIGDEFAEIQIVRLNNKGTPDSTYNGKTGFYINQDLKVLEFIQGKALYTTTLLKSSEITFKPQNQTTLYNIKIRHLPDWLSIIPPLLAIALSLIFHEVITSLFLSVFVGVLLLIGFEFSNVIPAFLRVIDSYILEVLRDSKHLSLISFAFMVGGMIALIAKNGGLTGLVNKISAIAHSSRSAQLTTLFLSLSIFFDNYVNILIVGNTMRPITDKYKVSREKLAFIVSTTAASAASLGFFTTWTGAEMVYVHDATSYLRLGNSAFSIFFKSLQYAYYPIFMLILTFALIVSRKDFNKMADAEVNARSAGIKNEQNDKSIEKNIERDIVEILHPESQNGGKWINAAFPLIVLFITAIAGLIVTGTENLYQKMLGKGIPITSQNLSSVWKFLYDFDNKNISFFQKLGELFGNGDFYIALLWSSFSSLLTAFLLTLLHKNLTLKRTTEIMIHGFRVMLSAIIILIFSWSLAEITEDLHATEYLSSVITGYIKPSLLPIVSFLLAATFAFSTGSVWGAMAILYPLLVPVSWMISASSGLSISDTESITYNVIATILSGSVFGIHCSPVSDSTIMSSIASDCNHIQHIKTQLPYAATIALISVLVFFFSLINFHWIFNLGLGTILIILIVKFSGKRVE</sequence>
<evidence type="ECO:0000256" key="6">
    <source>
        <dbReference type="SAM" id="Phobius"/>
    </source>
</evidence>
<evidence type="ECO:0000259" key="7">
    <source>
        <dbReference type="Pfam" id="PF03553"/>
    </source>
</evidence>
<feature type="transmembrane region" description="Helical" evidence="6">
    <location>
        <begin position="318"/>
        <end position="335"/>
    </location>
</feature>
<dbReference type="STRING" id="153721.MYP_4184"/>
<keyword evidence="5 6" id="KW-0472">Membrane</keyword>
<feature type="transmembrane region" description="Helical" evidence="6">
    <location>
        <begin position="654"/>
        <end position="673"/>
    </location>
</feature>
<accession>A0A098LKE4</accession>
<organism evidence="8 9">
    <name type="scientific">Sporocytophaga myxococcoides</name>
    <dbReference type="NCBI Taxonomy" id="153721"/>
    <lineage>
        <taxon>Bacteria</taxon>
        <taxon>Pseudomonadati</taxon>
        <taxon>Bacteroidota</taxon>
        <taxon>Cytophagia</taxon>
        <taxon>Cytophagales</taxon>
        <taxon>Cytophagaceae</taxon>
        <taxon>Sporocytophaga</taxon>
    </lineage>
</organism>
<dbReference type="PANTHER" id="PTHR43478:SF1">
    <property type="entry name" value="NA+_H+ ANTIPORTER NHAC-LIKE C-TERMINAL DOMAIN-CONTAINING PROTEIN"/>
    <property type="match status" value="1"/>
</dbReference>
<feature type="transmembrane region" description="Helical" evidence="6">
    <location>
        <begin position="562"/>
        <end position="581"/>
    </location>
</feature>
<dbReference type="Pfam" id="PF03553">
    <property type="entry name" value="Na_H_antiporter"/>
    <property type="match status" value="1"/>
</dbReference>
<evidence type="ECO:0000256" key="4">
    <source>
        <dbReference type="ARBA" id="ARBA00022989"/>
    </source>
</evidence>
<comment type="caution">
    <text evidence="8">The sequence shown here is derived from an EMBL/GenBank/DDBJ whole genome shotgun (WGS) entry which is preliminary data.</text>
</comment>
<name>A0A098LKE4_9BACT</name>
<dbReference type="Proteomes" id="UP000030185">
    <property type="component" value="Unassembled WGS sequence"/>
</dbReference>
<keyword evidence="2" id="KW-1003">Cell membrane</keyword>
<feature type="transmembrane region" description="Helical" evidence="6">
    <location>
        <begin position="226"/>
        <end position="246"/>
    </location>
</feature>
<evidence type="ECO:0000256" key="3">
    <source>
        <dbReference type="ARBA" id="ARBA00022692"/>
    </source>
</evidence>
<dbReference type="PANTHER" id="PTHR43478">
    <property type="entry name" value="NA+/H+ ANTIPORTER-RELATED"/>
    <property type="match status" value="1"/>
</dbReference>
<evidence type="ECO:0000256" key="2">
    <source>
        <dbReference type="ARBA" id="ARBA00022475"/>
    </source>
</evidence>
<keyword evidence="9" id="KW-1185">Reference proteome</keyword>
<feature type="transmembrane region" description="Helical" evidence="6">
    <location>
        <begin position="188"/>
        <end position="206"/>
    </location>
</feature>
<feature type="domain" description="Na+/H+ antiporter NhaC-like C-terminal" evidence="7">
    <location>
        <begin position="452"/>
        <end position="646"/>
    </location>
</feature>
<feature type="transmembrane region" description="Helical" evidence="6">
    <location>
        <begin position="587"/>
        <end position="609"/>
    </location>
</feature>
<feature type="transmembrane region" description="Helical" evidence="6">
    <location>
        <begin position="490"/>
        <end position="511"/>
    </location>
</feature>
<comment type="subcellular location">
    <subcellularLocation>
        <location evidence="1">Cell membrane</location>
        <topology evidence="1">Multi-pass membrane protein</topology>
    </subcellularLocation>
</comment>
<dbReference type="EMBL" id="BBLT01000010">
    <property type="protein sequence ID" value="GAL86954.1"/>
    <property type="molecule type" value="Genomic_DNA"/>
</dbReference>
<feature type="transmembrane region" description="Helical" evidence="6">
    <location>
        <begin position="147"/>
        <end position="167"/>
    </location>
</feature>
<dbReference type="AlphaFoldDB" id="A0A098LKE4"/>
<dbReference type="eggNOG" id="COG1757">
    <property type="taxonomic scope" value="Bacteria"/>
</dbReference>
<feature type="transmembrane region" description="Helical" evidence="6">
    <location>
        <begin position="267"/>
        <end position="287"/>
    </location>
</feature>
<evidence type="ECO:0000313" key="8">
    <source>
        <dbReference type="EMBL" id="GAL86954.1"/>
    </source>
</evidence>
<gene>
    <name evidence="8" type="ORF">MYP_4184</name>
</gene>
<dbReference type="GO" id="GO:0005886">
    <property type="term" value="C:plasma membrane"/>
    <property type="evidence" value="ECO:0007669"/>
    <property type="project" value="UniProtKB-SubCell"/>
</dbReference>
<reference evidence="8 9" key="1">
    <citation type="submission" date="2014-09" db="EMBL/GenBank/DDBJ databases">
        <title>Sporocytophaga myxococcoides PG-01 genome sequencing.</title>
        <authorList>
            <person name="Liu L."/>
            <person name="Gao P.J."/>
            <person name="Chen G.J."/>
            <person name="Wang L.S."/>
        </authorList>
    </citation>
    <scope>NUCLEOTIDE SEQUENCE [LARGE SCALE GENOMIC DNA]</scope>
    <source>
        <strain evidence="8 9">PG-01</strain>
    </source>
</reference>
<keyword evidence="3 6" id="KW-0812">Transmembrane</keyword>
<feature type="transmembrane region" description="Helical" evidence="6">
    <location>
        <begin position="457"/>
        <end position="478"/>
    </location>
</feature>
<feature type="transmembrane region" description="Helical" evidence="6">
    <location>
        <begin position="124"/>
        <end position="141"/>
    </location>
</feature>
<feature type="transmembrane region" description="Helical" evidence="6">
    <location>
        <begin position="630"/>
        <end position="648"/>
    </location>
</feature>
<keyword evidence="4 6" id="KW-1133">Transmembrane helix</keyword>
<feature type="transmembrane region" description="Helical" evidence="6">
    <location>
        <begin position="531"/>
        <end position="550"/>
    </location>
</feature>
<feature type="transmembrane region" description="Helical" evidence="6">
    <location>
        <begin position="12"/>
        <end position="33"/>
    </location>
</feature>
<evidence type="ECO:0000313" key="9">
    <source>
        <dbReference type="Proteomes" id="UP000030185"/>
    </source>
</evidence>
<protein>
    <submittedName>
        <fullName evidence="8">Na+/H+ antiporter NhaC</fullName>
    </submittedName>
</protein>
<evidence type="ECO:0000256" key="5">
    <source>
        <dbReference type="ARBA" id="ARBA00023136"/>
    </source>
</evidence>
<feature type="transmembrane region" description="Helical" evidence="6">
    <location>
        <begin position="385"/>
        <end position="405"/>
    </location>
</feature>
<proteinExistence type="predicted"/>